<feature type="domain" description="PDZ" evidence="5">
    <location>
        <begin position="280"/>
        <end position="371"/>
    </location>
</feature>
<dbReference type="RefSeq" id="WP_094839515.1">
    <property type="nucleotide sequence ID" value="NZ_NEVS01000001.1"/>
</dbReference>
<dbReference type="OrthoDB" id="8520726at2"/>
<dbReference type="FunFam" id="2.40.10.10:FF:000001">
    <property type="entry name" value="Periplasmic serine protease DegS"/>
    <property type="match status" value="1"/>
</dbReference>
<dbReference type="PRINTS" id="PR00834">
    <property type="entry name" value="PROTEASES2C"/>
</dbReference>
<dbReference type="EMBL" id="NEVS01000001">
    <property type="protein sequence ID" value="OZI66304.1"/>
    <property type="molecule type" value="Genomic_DNA"/>
</dbReference>
<dbReference type="Gene3D" id="2.40.10.120">
    <property type="match status" value="1"/>
</dbReference>
<dbReference type="AlphaFoldDB" id="A0A261UWP3"/>
<proteinExistence type="inferred from homology"/>
<protein>
    <submittedName>
        <fullName evidence="6">2-alkenal reductase</fullName>
    </submittedName>
</protein>
<dbReference type="InterPro" id="IPR009003">
    <property type="entry name" value="Peptidase_S1_PA"/>
</dbReference>
<dbReference type="SUPFAM" id="SSF50494">
    <property type="entry name" value="Trypsin-like serine proteases"/>
    <property type="match status" value="1"/>
</dbReference>
<dbReference type="GO" id="GO:0006508">
    <property type="term" value="P:proteolysis"/>
    <property type="evidence" value="ECO:0007669"/>
    <property type="project" value="UniProtKB-KW"/>
</dbReference>
<evidence type="ECO:0000256" key="2">
    <source>
        <dbReference type="ARBA" id="ARBA00022670"/>
    </source>
</evidence>
<keyword evidence="3" id="KW-0378">Hydrolase</keyword>
<dbReference type="SUPFAM" id="SSF50156">
    <property type="entry name" value="PDZ domain-like"/>
    <property type="match status" value="1"/>
</dbReference>
<keyword evidence="4" id="KW-0720">Serine protease</keyword>
<dbReference type="CDD" id="cd10839">
    <property type="entry name" value="cpPDZ1_DegP-like"/>
    <property type="match status" value="1"/>
</dbReference>
<sequence>MRRLWLIFAQAVTVSLAILFVVTTLRPDWLRLSGPGRSPPPGTPGPDVATAPVVPRQGELTFAPAVARAAPAVVNVYTAKHVDVPLIPLPDDPVIRELLGQLPSVSRRHESTSLGSGVIVQERYVLTNYHVVEAADAIEVALADGRETRAQVVGADPETDLAVLKLPEHIGTVPVATLGSDGSLKVGDVVLAIGNPFGVGQTTTQGIVSALGRSSLGLNTYENFIQTDAAINPGNSGGALIDQHGNVVGINTAIYSQSGGSLGIGFAVPIDTARSVMEEIIRTGYVQRGWLGVEPQDLTPDLARAFKLGNSRGVIIAGVMRDGPAGRGGLRVGDIVLSIDGNDVRNTSSMLAMIALLPPGQEVTLSVLRGGRERELKVKVGVRPQRPR</sequence>
<evidence type="ECO:0000256" key="4">
    <source>
        <dbReference type="ARBA" id="ARBA00022825"/>
    </source>
</evidence>
<dbReference type="InterPro" id="IPR001940">
    <property type="entry name" value="Peptidase_S1C"/>
</dbReference>
<dbReference type="InterPro" id="IPR001478">
    <property type="entry name" value="PDZ"/>
</dbReference>
<dbReference type="Pfam" id="PF13180">
    <property type="entry name" value="PDZ_2"/>
    <property type="match status" value="1"/>
</dbReference>
<dbReference type="InterPro" id="IPR036034">
    <property type="entry name" value="PDZ_sf"/>
</dbReference>
<reference evidence="7" key="1">
    <citation type="submission" date="2017-05" db="EMBL/GenBank/DDBJ databases">
        <title>Complete and WGS of Bordetella genogroups.</title>
        <authorList>
            <person name="Spilker T."/>
            <person name="Lipuma J."/>
        </authorList>
    </citation>
    <scope>NUCLEOTIDE SEQUENCE [LARGE SCALE GENOMIC DNA]</scope>
    <source>
        <strain evidence="7">AU8856</strain>
    </source>
</reference>
<keyword evidence="7" id="KW-1185">Reference proteome</keyword>
<evidence type="ECO:0000313" key="7">
    <source>
        <dbReference type="Proteomes" id="UP000215767"/>
    </source>
</evidence>
<comment type="caution">
    <text evidence="6">The sequence shown here is derived from an EMBL/GenBank/DDBJ whole genome shotgun (WGS) entry which is preliminary data.</text>
</comment>
<dbReference type="SMART" id="SM00228">
    <property type="entry name" value="PDZ"/>
    <property type="match status" value="1"/>
</dbReference>
<dbReference type="Pfam" id="PF13365">
    <property type="entry name" value="Trypsin_2"/>
    <property type="match status" value="1"/>
</dbReference>
<evidence type="ECO:0000256" key="3">
    <source>
        <dbReference type="ARBA" id="ARBA00022801"/>
    </source>
</evidence>
<dbReference type="PANTHER" id="PTHR43343:SF3">
    <property type="entry name" value="PROTEASE DO-LIKE 8, CHLOROPLASTIC"/>
    <property type="match status" value="1"/>
</dbReference>
<dbReference type="PROSITE" id="PS50106">
    <property type="entry name" value="PDZ"/>
    <property type="match status" value="1"/>
</dbReference>
<evidence type="ECO:0000313" key="6">
    <source>
        <dbReference type="EMBL" id="OZI66304.1"/>
    </source>
</evidence>
<name>A0A261UWP3_9BORD</name>
<dbReference type="GO" id="GO:0004252">
    <property type="term" value="F:serine-type endopeptidase activity"/>
    <property type="evidence" value="ECO:0007669"/>
    <property type="project" value="InterPro"/>
</dbReference>
<accession>A0A261UWP3</accession>
<evidence type="ECO:0000256" key="1">
    <source>
        <dbReference type="ARBA" id="ARBA00010541"/>
    </source>
</evidence>
<gene>
    <name evidence="6" type="ORF">CAL28_00720</name>
</gene>
<dbReference type="Proteomes" id="UP000215767">
    <property type="component" value="Unassembled WGS sequence"/>
</dbReference>
<comment type="similarity">
    <text evidence="1">Belongs to the peptidase S1C family.</text>
</comment>
<keyword evidence="2" id="KW-0645">Protease</keyword>
<dbReference type="Gene3D" id="2.30.42.10">
    <property type="match status" value="1"/>
</dbReference>
<dbReference type="InterPro" id="IPR051201">
    <property type="entry name" value="Chloro_Bact_Ser_Proteases"/>
</dbReference>
<evidence type="ECO:0000259" key="5">
    <source>
        <dbReference type="PROSITE" id="PS50106"/>
    </source>
</evidence>
<organism evidence="6 7">
    <name type="scientific">Bordetella genomosp. 11</name>
    <dbReference type="NCBI Taxonomy" id="1416808"/>
    <lineage>
        <taxon>Bacteria</taxon>
        <taxon>Pseudomonadati</taxon>
        <taxon>Pseudomonadota</taxon>
        <taxon>Betaproteobacteria</taxon>
        <taxon>Burkholderiales</taxon>
        <taxon>Alcaligenaceae</taxon>
        <taxon>Bordetella</taxon>
    </lineage>
</organism>
<dbReference type="PANTHER" id="PTHR43343">
    <property type="entry name" value="PEPTIDASE S12"/>
    <property type="match status" value="1"/>
</dbReference>